<dbReference type="PANTHER" id="PTHR37306:SF1">
    <property type="entry name" value="COLICIN V PRODUCTION PROTEIN"/>
    <property type="match status" value="1"/>
</dbReference>
<comment type="subcellular location">
    <subcellularLocation>
        <location evidence="1">Membrane</location>
        <topology evidence="1">Multi-pass membrane protein</topology>
    </subcellularLocation>
</comment>
<comment type="caution">
    <text evidence="6">The sequence shown here is derived from an EMBL/GenBank/DDBJ whole genome shotgun (WGS) entry which is preliminary data.</text>
</comment>
<evidence type="ECO:0008006" key="8">
    <source>
        <dbReference type="Google" id="ProtNLM"/>
    </source>
</evidence>
<dbReference type="Pfam" id="PF02674">
    <property type="entry name" value="Colicin_V"/>
    <property type="match status" value="1"/>
</dbReference>
<dbReference type="AlphaFoldDB" id="A0A1F6NIG4"/>
<evidence type="ECO:0000313" key="6">
    <source>
        <dbReference type="EMBL" id="OGH83671.1"/>
    </source>
</evidence>
<proteinExistence type="predicted"/>
<name>A0A1F6NIG4_9BACT</name>
<feature type="transmembrane region" description="Helical" evidence="5">
    <location>
        <begin position="6"/>
        <end position="24"/>
    </location>
</feature>
<dbReference type="PANTHER" id="PTHR37306">
    <property type="entry name" value="COLICIN V PRODUCTION PROTEIN"/>
    <property type="match status" value="1"/>
</dbReference>
<evidence type="ECO:0000256" key="5">
    <source>
        <dbReference type="SAM" id="Phobius"/>
    </source>
</evidence>
<evidence type="ECO:0000313" key="7">
    <source>
        <dbReference type="Proteomes" id="UP000177803"/>
    </source>
</evidence>
<feature type="transmembrane region" description="Helical" evidence="5">
    <location>
        <begin position="65"/>
        <end position="85"/>
    </location>
</feature>
<evidence type="ECO:0000256" key="4">
    <source>
        <dbReference type="ARBA" id="ARBA00023136"/>
    </source>
</evidence>
<dbReference type="InterPro" id="IPR003825">
    <property type="entry name" value="Colicin-V_CvpA"/>
</dbReference>
<reference evidence="6 7" key="1">
    <citation type="journal article" date="2016" name="Nat. Commun.">
        <title>Thousands of microbial genomes shed light on interconnected biogeochemical processes in an aquifer system.</title>
        <authorList>
            <person name="Anantharaman K."/>
            <person name="Brown C.T."/>
            <person name="Hug L.A."/>
            <person name="Sharon I."/>
            <person name="Castelle C.J."/>
            <person name="Probst A.J."/>
            <person name="Thomas B.C."/>
            <person name="Singh A."/>
            <person name="Wilkins M.J."/>
            <person name="Karaoz U."/>
            <person name="Brodie E.L."/>
            <person name="Williams K.H."/>
            <person name="Hubbard S.S."/>
            <person name="Banfield J.F."/>
        </authorList>
    </citation>
    <scope>NUCLEOTIDE SEQUENCE [LARGE SCALE GENOMIC DNA]</scope>
</reference>
<keyword evidence="4 5" id="KW-0472">Membrane</keyword>
<sequence>MSIFDIVLLLIIACFGIAGLWFGIVRTIVSLVGSVAAVYLATRYYAVVADWLISTTGWNPNFSRVVIFIVAFIIINRLVVLLFWLINKVLHVFTSLPIIRGLDRLAGMAFGLLEGGLVLSVFFYFIVRYPIGQMFMDWIATSRVMPYLGKLSAIVMPLLPDALRIIRSTIEGLF</sequence>
<dbReference type="Proteomes" id="UP000177803">
    <property type="component" value="Unassembled WGS sequence"/>
</dbReference>
<gene>
    <name evidence="6" type="ORF">A2261_03345</name>
</gene>
<dbReference type="GO" id="GO:0016020">
    <property type="term" value="C:membrane"/>
    <property type="evidence" value="ECO:0007669"/>
    <property type="project" value="UniProtKB-SubCell"/>
</dbReference>
<keyword evidence="2 5" id="KW-0812">Transmembrane</keyword>
<accession>A0A1F6NIG4</accession>
<dbReference type="EMBL" id="MFQR01000072">
    <property type="protein sequence ID" value="OGH83671.1"/>
    <property type="molecule type" value="Genomic_DNA"/>
</dbReference>
<evidence type="ECO:0000256" key="1">
    <source>
        <dbReference type="ARBA" id="ARBA00004141"/>
    </source>
</evidence>
<dbReference type="GO" id="GO:0009403">
    <property type="term" value="P:toxin biosynthetic process"/>
    <property type="evidence" value="ECO:0007669"/>
    <property type="project" value="InterPro"/>
</dbReference>
<feature type="transmembrane region" description="Helical" evidence="5">
    <location>
        <begin position="105"/>
        <end position="127"/>
    </location>
</feature>
<evidence type="ECO:0000256" key="3">
    <source>
        <dbReference type="ARBA" id="ARBA00022989"/>
    </source>
</evidence>
<keyword evidence="3 5" id="KW-1133">Transmembrane helix</keyword>
<organism evidence="6 7">
    <name type="scientific">Candidatus Magasanikbacteria bacterium RIFOXYA2_FULL_44_8</name>
    <dbReference type="NCBI Taxonomy" id="1798696"/>
    <lineage>
        <taxon>Bacteria</taxon>
        <taxon>Candidatus Magasanikiibacteriota</taxon>
    </lineage>
</organism>
<protein>
    <recommendedName>
        <fullName evidence="8">Colicin V production protein</fullName>
    </recommendedName>
</protein>
<evidence type="ECO:0000256" key="2">
    <source>
        <dbReference type="ARBA" id="ARBA00022692"/>
    </source>
</evidence>
<feature type="transmembrane region" description="Helical" evidence="5">
    <location>
        <begin position="31"/>
        <end position="53"/>
    </location>
</feature>